<dbReference type="EMBL" id="CAIIXF020000001">
    <property type="protein sequence ID" value="CAH1774262.1"/>
    <property type="molecule type" value="Genomic_DNA"/>
</dbReference>
<protein>
    <submittedName>
        <fullName evidence="2">Uncharacterized protein</fullName>
    </submittedName>
</protein>
<proteinExistence type="predicted"/>
<evidence type="ECO:0000313" key="3">
    <source>
        <dbReference type="Proteomes" id="UP000749559"/>
    </source>
</evidence>
<evidence type="ECO:0000313" key="2">
    <source>
        <dbReference type="EMBL" id="CAH1774262.1"/>
    </source>
</evidence>
<dbReference type="AlphaFoldDB" id="A0A8S4N0D5"/>
<feature type="compositionally biased region" description="Basic and acidic residues" evidence="1">
    <location>
        <begin position="54"/>
        <end position="71"/>
    </location>
</feature>
<feature type="region of interest" description="Disordered" evidence="1">
    <location>
        <begin position="48"/>
        <end position="71"/>
    </location>
</feature>
<gene>
    <name evidence="2" type="ORF">OFUS_LOCUS1760</name>
</gene>
<evidence type="ECO:0000256" key="1">
    <source>
        <dbReference type="SAM" id="MobiDB-lite"/>
    </source>
</evidence>
<reference evidence="2" key="1">
    <citation type="submission" date="2022-03" db="EMBL/GenBank/DDBJ databases">
        <authorList>
            <person name="Martin C."/>
        </authorList>
    </citation>
    <scope>NUCLEOTIDE SEQUENCE</scope>
</reference>
<comment type="caution">
    <text evidence="2">The sequence shown here is derived from an EMBL/GenBank/DDBJ whole genome shotgun (WGS) entry which is preliminary data.</text>
</comment>
<feature type="non-terminal residue" evidence="2">
    <location>
        <position position="123"/>
    </location>
</feature>
<feature type="non-terminal residue" evidence="2">
    <location>
        <position position="1"/>
    </location>
</feature>
<organism evidence="2 3">
    <name type="scientific">Owenia fusiformis</name>
    <name type="common">Polychaete worm</name>
    <dbReference type="NCBI Taxonomy" id="6347"/>
    <lineage>
        <taxon>Eukaryota</taxon>
        <taxon>Metazoa</taxon>
        <taxon>Spiralia</taxon>
        <taxon>Lophotrochozoa</taxon>
        <taxon>Annelida</taxon>
        <taxon>Polychaeta</taxon>
        <taxon>Sedentaria</taxon>
        <taxon>Canalipalpata</taxon>
        <taxon>Sabellida</taxon>
        <taxon>Oweniida</taxon>
        <taxon>Oweniidae</taxon>
        <taxon>Owenia</taxon>
    </lineage>
</organism>
<dbReference type="Proteomes" id="UP000749559">
    <property type="component" value="Unassembled WGS sequence"/>
</dbReference>
<name>A0A8S4N0D5_OWEFU</name>
<keyword evidence="3" id="KW-1185">Reference proteome</keyword>
<sequence length="123" mass="13430">LSGISDGCPEIDETFNEEAEDADVSNIDAEENAVANFAKICQGLVASSSMNKAPAERSKRPRKKVDYTEKSESDIGSVVSSFNISAHSRKKESLPEAKKMKRNGAKKNIFSDTDENNETRSEA</sequence>
<feature type="region of interest" description="Disordered" evidence="1">
    <location>
        <begin position="84"/>
        <end position="123"/>
    </location>
</feature>
<accession>A0A8S4N0D5</accession>